<keyword evidence="3" id="KW-1185">Reference proteome</keyword>
<proteinExistence type="predicted"/>
<dbReference type="OrthoDB" id="3266428at2759"/>
<evidence type="ECO:0000313" key="2">
    <source>
        <dbReference type="EMBL" id="KIP02155.1"/>
    </source>
</evidence>
<sequence>MRKNYSAKLLHFTQFCNLHGILESQCMPASDALLVAFVAEWSGKVAKTTVESWIAGLSFWHTLNKAAWHSSHMLCQILKTASKEEPEKGKKHPPITLEHLCALRDCLNMWNTFDAVVFAIACIIFGCCCRCIRDLIIPSRTSFNPARHIARNTKLDFKHMSAGGEYANLHLLWTKTIDTKGFSVPIINQGNETKSVTAVCQ</sequence>
<dbReference type="SUPFAM" id="SSF47823">
    <property type="entry name" value="lambda integrase-like, N-terminal domain"/>
    <property type="match status" value="1"/>
</dbReference>
<reference evidence="2 3" key="1">
    <citation type="journal article" date="2014" name="PLoS Genet.">
        <title>Analysis of the Phlebiopsis gigantea genome, transcriptome and secretome provides insight into its pioneer colonization strategies of wood.</title>
        <authorList>
            <person name="Hori C."/>
            <person name="Ishida T."/>
            <person name="Igarashi K."/>
            <person name="Samejima M."/>
            <person name="Suzuki H."/>
            <person name="Master E."/>
            <person name="Ferreira P."/>
            <person name="Ruiz-Duenas F.J."/>
            <person name="Held B."/>
            <person name="Canessa P."/>
            <person name="Larrondo L.F."/>
            <person name="Schmoll M."/>
            <person name="Druzhinina I.S."/>
            <person name="Kubicek C.P."/>
            <person name="Gaskell J.A."/>
            <person name="Kersten P."/>
            <person name="St John F."/>
            <person name="Glasner J."/>
            <person name="Sabat G."/>
            <person name="Splinter BonDurant S."/>
            <person name="Syed K."/>
            <person name="Yadav J."/>
            <person name="Mgbeahuruike A.C."/>
            <person name="Kovalchuk A."/>
            <person name="Asiegbu F.O."/>
            <person name="Lackner G."/>
            <person name="Hoffmeister D."/>
            <person name="Rencoret J."/>
            <person name="Gutierrez A."/>
            <person name="Sun H."/>
            <person name="Lindquist E."/>
            <person name="Barry K."/>
            <person name="Riley R."/>
            <person name="Grigoriev I.V."/>
            <person name="Henrissat B."/>
            <person name="Kues U."/>
            <person name="Berka R.M."/>
            <person name="Martinez A.T."/>
            <person name="Covert S.F."/>
            <person name="Blanchette R.A."/>
            <person name="Cullen D."/>
        </authorList>
    </citation>
    <scope>NUCLEOTIDE SEQUENCE [LARGE SCALE GENOMIC DNA]</scope>
    <source>
        <strain evidence="2 3">11061_1 CR5-6</strain>
    </source>
</reference>
<dbReference type="InterPro" id="IPR010998">
    <property type="entry name" value="Integrase_recombinase_N"/>
</dbReference>
<dbReference type="GO" id="GO:0003677">
    <property type="term" value="F:DNA binding"/>
    <property type="evidence" value="ECO:0007669"/>
    <property type="project" value="UniProtKB-KW"/>
</dbReference>
<name>A0A0C3S308_PHLG1</name>
<keyword evidence="1" id="KW-0238">DNA-binding</keyword>
<dbReference type="Gene3D" id="1.10.150.130">
    <property type="match status" value="1"/>
</dbReference>
<organism evidence="2 3">
    <name type="scientific">Phlebiopsis gigantea (strain 11061_1 CR5-6)</name>
    <name type="common">White-rot fungus</name>
    <name type="synonym">Peniophora gigantea</name>
    <dbReference type="NCBI Taxonomy" id="745531"/>
    <lineage>
        <taxon>Eukaryota</taxon>
        <taxon>Fungi</taxon>
        <taxon>Dikarya</taxon>
        <taxon>Basidiomycota</taxon>
        <taxon>Agaricomycotina</taxon>
        <taxon>Agaricomycetes</taxon>
        <taxon>Polyporales</taxon>
        <taxon>Phanerochaetaceae</taxon>
        <taxon>Phlebiopsis</taxon>
    </lineage>
</organism>
<dbReference type="Proteomes" id="UP000053257">
    <property type="component" value="Unassembled WGS sequence"/>
</dbReference>
<dbReference type="EMBL" id="KN840697">
    <property type="protein sequence ID" value="KIP02155.1"/>
    <property type="molecule type" value="Genomic_DNA"/>
</dbReference>
<dbReference type="HOGENOM" id="CLU_003292_2_1_1"/>
<dbReference type="AlphaFoldDB" id="A0A0C3S308"/>
<evidence type="ECO:0000313" key="3">
    <source>
        <dbReference type="Proteomes" id="UP000053257"/>
    </source>
</evidence>
<evidence type="ECO:0000256" key="1">
    <source>
        <dbReference type="ARBA" id="ARBA00023125"/>
    </source>
</evidence>
<accession>A0A0C3S308</accession>
<protein>
    <submittedName>
        <fullName evidence="2">Uncharacterized protein</fullName>
    </submittedName>
</protein>
<dbReference type="STRING" id="745531.A0A0C3S308"/>
<gene>
    <name evidence="2" type="ORF">PHLGIDRAFT_79547</name>
</gene>